<dbReference type="InterPro" id="IPR052595">
    <property type="entry name" value="LRRC69/RLP"/>
</dbReference>
<proteinExistence type="predicted"/>
<dbReference type="InterPro" id="IPR032675">
    <property type="entry name" value="LRR_dom_sf"/>
</dbReference>
<accession>A0AAU9JTJ5</accession>
<reference evidence="1" key="1">
    <citation type="submission" date="2021-09" db="EMBL/GenBank/DDBJ databases">
        <authorList>
            <consortium name="AG Swart"/>
            <person name="Singh M."/>
            <person name="Singh A."/>
            <person name="Seah K."/>
            <person name="Emmerich C."/>
        </authorList>
    </citation>
    <scope>NUCLEOTIDE SEQUENCE</scope>
    <source>
        <strain evidence="1">ATCC30299</strain>
    </source>
</reference>
<organism evidence="1 2">
    <name type="scientific">Blepharisma stoltei</name>
    <dbReference type="NCBI Taxonomy" id="1481888"/>
    <lineage>
        <taxon>Eukaryota</taxon>
        <taxon>Sar</taxon>
        <taxon>Alveolata</taxon>
        <taxon>Ciliophora</taxon>
        <taxon>Postciliodesmatophora</taxon>
        <taxon>Heterotrichea</taxon>
        <taxon>Heterotrichida</taxon>
        <taxon>Blepharismidae</taxon>
        <taxon>Blepharisma</taxon>
    </lineage>
</organism>
<dbReference type="Proteomes" id="UP001162131">
    <property type="component" value="Unassembled WGS sequence"/>
</dbReference>
<dbReference type="EMBL" id="CAJZBQ010000046">
    <property type="protein sequence ID" value="CAG9328870.1"/>
    <property type="molecule type" value="Genomic_DNA"/>
</dbReference>
<dbReference type="SUPFAM" id="SSF52047">
    <property type="entry name" value="RNI-like"/>
    <property type="match status" value="1"/>
</dbReference>
<gene>
    <name evidence="1" type="ORF">BSTOLATCC_MIC46854</name>
</gene>
<keyword evidence="2" id="KW-1185">Reference proteome</keyword>
<dbReference type="Gene3D" id="3.80.10.10">
    <property type="entry name" value="Ribonuclease Inhibitor"/>
    <property type="match status" value="2"/>
</dbReference>
<evidence type="ECO:0000313" key="1">
    <source>
        <dbReference type="EMBL" id="CAG9328870.1"/>
    </source>
</evidence>
<name>A0AAU9JTJ5_9CILI</name>
<evidence type="ECO:0000313" key="2">
    <source>
        <dbReference type="Proteomes" id="UP001162131"/>
    </source>
</evidence>
<dbReference type="PANTHER" id="PTHR48057">
    <property type="entry name" value="LEUCINE-RICH REPEAT SERINE/THREONINE-PROTEIN KINASE 1"/>
    <property type="match status" value="1"/>
</dbReference>
<dbReference type="AlphaFoldDB" id="A0AAU9JTJ5"/>
<comment type="caution">
    <text evidence="1">The sequence shown here is derived from an EMBL/GenBank/DDBJ whole genome shotgun (WGS) entry which is preliminary data.</text>
</comment>
<dbReference type="PANTHER" id="PTHR48057:SF30">
    <property type="entry name" value="DNA-DAMAGE-REPAIR_TOLERATION DRT100-LIKE PROTEIN"/>
    <property type="match status" value="1"/>
</dbReference>
<sequence>MGSEKIIELNFIRNENHEKAVIAFPNTWNELLLEIINAFSIDPTYIWIIWNKIPIKPKSFTMMKDSGVSRFILLLQLKGERSYFQFILKNYKQFHSEMNRKVLELYKTVLIEGSSLIKSLYIDDDMLIPNFNYFLLLLPFLDNLEYLALGSRKSKIMRISMFSVPSFLGERSFTLENRLPVIDSFSNFDQIGFLNTFGQILATLPKLEYLDFSYAFTDLSRLGPLCSHFSSIKTLKALDLSGIAFNRDDTEVLLGYLLPLENLKSIELDNCLISNAIMDRLIGVFGRESLLERLKFLSLRNNQYLEANNFTLSRAIETCRTLEVLDLSSSSLYQKGMWSIHYALMTQIKLKKLYLANNYLQNSGDLIVECLPSFKQLTHLDISNNYIGTVWIRKIVELLPNSMELIDIGYNNCNLDIFITLNEKIPFWSNLSTLNIAGIIEGCSIVGNENYSNFLPAASLKEFEISFENIHIPFSIYQQLSKCPKLRILSFRNIGITEQAFPLFKAMIESLENLEVVYLKDCKCEKNILEKLFIIIRNHPKISVVGFEENTMAGDARWMLYRYNLLNRDFQLHPNFAVVRNNIDIPGAKDIEKCKLCNSNCGYPELCQWARRRAILISRKFSQNYKLV</sequence>
<protein>
    <submittedName>
        <fullName evidence="1">Uncharacterized protein</fullName>
    </submittedName>
</protein>